<keyword evidence="3" id="KW-1185">Reference proteome</keyword>
<feature type="compositionally biased region" description="Basic and acidic residues" evidence="1">
    <location>
        <begin position="15"/>
        <end position="25"/>
    </location>
</feature>
<evidence type="ECO:0000313" key="3">
    <source>
        <dbReference type="Proteomes" id="UP001066276"/>
    </source>
</evidence>
<sequence length="120" mass="12874">MEGPDGWGPLGAITRLEEAGIKDKSLPPPGAGTSLRPHRAGEAVDWTSENSEEVNATLRECVTGLGPVTRYWTGAGPRGSPLSRWESGPVTLRRNWVSRDPGCETRRGTIGKYVTEKSSG</sequence>
<name>A0AAV7LL31_PLEWA</name>
<gene>
    <name evidence="2" type="ORF">NDU88_002772</name>
</gene>
<evidence type="ECO:0000256" key="1">
    <source>
        <dbReference type="SAM" id="MobiDB-lite"/>
    </source>
</evidence>
<comment type="caution">
    <text evidence="2">The sequence shown here is derived from an EMBL/GenBank/DDBJ whole genome shotgun (WGS) entry which is preliminary data.</text>
</comment>
<protein>
    <submittedName>
        <fullName evidence="2">Uncharacterized protein</fullName>
    </submittedName>
</protein>
<reference evidence="2" key="1">
    <citation type="journal article" date="2022" name="bioRxiv">
        <title>Sequencing and chromosome-scale assembly of the giantPleurodeles waltlgenome.</title>
        <authorList>
            <person name="Brown T."/>
            <person name="Elewa A."/>
            <person name="Iarovenko S."/>
            <person name="Subramanian E."/>
            <person name="Araus A.J."/>
            <person name="Petzold A."/>
            <person name="Susuki M."/>
            <person name="Suzuki K.-i.T."/>
            <person name="Hayashi T."/>
            <person name="Toyoda A."/>
            <person name="Oliveira C."/>
            <person name="Osipova E."/>
            <person name="Leigh N.D."/>
            <person name="Simon A."/>
            <person name="Yun M.H."/>
        </authorList>
    </citation>
    <scope>NUCLEOTIDE SEQUENCE</scope>
    <source>
        <strain evidence="2">20211129_DDA</strain>
        <tissue evidence="2">Liver</tissue>
    </source>
</reference>
<evidence type="ECO:0000313" key="2">
    <source>
        <dbReference type="EMBL" id="KAJ1089623.1"/>
    </source>
</evidence>
<organism evidence="2 3">
    <name type="scientific">Pleurodeles waltl</name>
    <name type="common">Iberian ribbed newt</name>
    <dbReference type="NCBI Taxonomy" id="8319"/>
    <lineage>
        <taxon>Eukaryota</taxon>
        <taxon>Metazoa</taxon>
        <taxon>Chordata</taxon>
        <taxon>Craniata</taxon>
        <taxon>Vertebrata</taxon>
        <taxon>Euteleostomi</taxon>
        <taxon>Amphibia</taxon>
        <taxon>Batrachia</taxon>
        <taxon>Caudata</taxon>
        <taxon>Salamandroidea</taxon>
        <taxon>Salamandridae</taxon>
        <taxon>Pleurodelinae</taxon>
        <taxon>Pleurodeles</taxon>
    </lineage>
</organism>
<dbReference type="Proteomes" id="UP001066276">
    <property type="component" value="Chromosome 11"/>
</dbReference>
<dbReference type="EMBL" id="JANPWB010000015">
    <property type="protein sequence ID" value="KAJ1089623.1"/>
    <property type="molecule type" value="Genomic_DNA"/>
</dbReference>
<accession>A0AAV7LL31</accession>
<dbReference type="AlphaFoldDB" id="A0AAV7LL31"/>
<feature type="region of interest" description="Disordered" evidence="1">
    <location>
        <begin position="1"/>
        <end position="50"/>
    </location>
</feature>
<proteinExistence type="predicted"/>